<evidence type="ECO:0000313" key="2">
    <source>
        <dbReference type="EMBL" id="PTH82537.1"/>
    </source>
</evidence>
<reference evidence="2 3" key="1">
    <citation type="submission" date="2018-03" db="EMBL/GenBank/DDBJ databases">
        <title>Aeromonas veronii whole genome sequencing and analysis.</title>
        <authorList>
            <person name="Xie H."/>
            <person name="Liu T."/>
            <person name="Wang K."/>
        </authorList>
    </citation>
    <scope>NUCLEOTIDE SEQUENCE [LARGE SCALE GENOMIC DNA]</scope>
    <source>
        <strain evidence="2 3">XH.VA.1</strain>
    </source>
</reference>
<evidence type="ECO:0000256" key="1">
    <source>
        <dbReference type="SAM" id="MobiDB-lite"/>
    </source>
</evidence>
<feature type="region of interest" description="Disordered" evidence="1">
    <location>
        <begin position="70"/>
        <end position="109"/>
    </location>
</feature>
<dbReference type="AlphaFoldDB" id="A0A2T4N6U2"/>
<dbReference type="EMBL" id="PZKL01000012">
    <property type="protein sequence ID" value="PTH82537.1"/>
    <property type="molecule type" value="Genomic_DNA"/>
</dbReference>
<dbReference type="InterPro" id="IPR018648">
    <property type="entry name" value="DUF2076"/>
</dbReference>
<organism evidence="2 3">
    <name type="scientific">Aeromonas veronii</name>
    <dbReference type="NCBI Taxonomy" id="654"/>
    <lineage>
        <taxon>Bacteria</taxon>
        <taxon>Pseudomonadati</taxon>
        <taxon>Pseudomonadota</taxon>
        <taxon>Gammaproteobacteria</taxon>
        <taxon>Aeromonadales</taxon>
        <taxon>Aeromonadaceae</taxon>
        <taxon>Aeromonas</taxon>
    </lineage>
</organism>
<dbReference type="Pfam" id="PF09849">
    <property type="entry name" value="DUF2076"/>
    <property type="match status" value="1"/>
</dbReference>
<protein>
    <submittedName>
        <fullName evidence="2">DUF2076 domain-containing protein</fullName>
    </submittedName>
</protein>
<proteinExistence type="predicted"/>
<dbReference type="RefSeq" id="WP_107682568.1">
    <property type="nucleotide sequence ID" value="NZ_CAWQUB010000001.1"/>
</dbReference>
<feature type="compositionally biased region" description="Pro residues" evidence="1">
    <location>
        <begin position="91"/>
        <end position="102"/>
    </location>
</feature>
<accession>A0A2T4N6U2</accession>
<name>A0A2T4N6U2_AERVE</name>
<comment type="caution">
    <text evidence="2">The sequence shown here is derived from an EMBL/GenBank/DDBJ whole genome shotgun (WGS) entry which is preliminary data.</text>
</comment>
<evidence type="ECO:0000313" key="3">
    <source>
        <dbReference type="Proteomes" id="UP000241986"/>
    </source>
</evidence>
<dbReference type="Proteomes" id="UP000241986">
    <property type="component" value="Unassembled WGS sequence"/>
</dbReference>
<sequence>MQSQEQGLIDGLFDRLKQAQARDSKRDPQADQLIRQHLAQQPDAPYYMTQALLIQQAALTRLNERVKELEASQSSASGGSFLSGLFGNESSPPPRFTPPPATAPAQPASRASSFLGGALQTAAGVAGGVMLADMIGGLFHSNRPEEIIDIIEPAPIANSVDVEPVRWDGWDSPPDVGSNFLDDDNLSGGWADSDDNNGGFF</sequence>
<feature type="compositionally biased region" description="Low complexity" evidence="1">
    <location>
        <begin position="71"/>
        <end position="90"/>
    </location>
</feature>
<gene>
    <name evidence="2" type="ORF">DAA48_04010</name>
</gene>